<feature type="compositionally biased region" description="Acidic residues" evidence="1">
    <location>
        <begin position="1029"/>
        <end position="1043"/>
    </location>
</feature>
<dbReference type="Pfam" id="PF04818">
    <property type="entry name" value="CID"/>
    <property type="match status" value="1"/>
</dbReference>
<protein>
    <submittedName>
        <fullName evidence="4">Pre-mRNA cleavage complex 2 protein Pcf11</fullName>
    </submittedName>
</protein>
<dbReference type="GO" id="GO:0006369">
    <property type="term" value="P:termination of RNA polymerase II transcription"/>
    <property type="evidence" value="ECO:0007669"/>
    <property type="project" value="InterPro"/>
</dbReference>
<dbReference type="SUPFAM" id="SSF48464">
    <property type="entry name" value="ENTH/VHS domain"/>
    <property type="match status" value="1"/>
</dbReference>
<feature type="region of interest" description="Disordered" evidence="1">
    <location>
        <begin position="135"/>
        <end position="186"/>
    </location>
</feature>
<dbReference type="AlphaFoldDB" id="A0A2B4RH20"/>
<evidence type="ECO:0000259" key="2">
    <source>
        <dbReference type="PROSITE" id="PS50179"/>
    </source>
</evidence>
<feature type="compositionally biased region" description="Basic and acidic residues" evidence="1">
    <location>
        <begin position="470"/>
        <end position="479"/>
    </location>
</feature>
<dbReference type="GO" id="GO:0005737">
    <property type="term" value="C:cytoplasm"/>
    <property type="evidence" value="ECO:0007669"/>
    <property type="project" value="TreeGrafter"/>
</dbReference>
<proteinExistence type="predicted"/>
<feature type="compositionally biased region" description="Basic and acidic residues" evidence="1">
    <location>
        <begin position="331"/>
        <end position="348"/>
    </location>
</feature>
<feature type="compositionally biased region" description="Basic and acidic residues" evidence="1">
    <location>
        <begin position="1098"/>
        <end position="1111"/>
    </location>
</feature>
<dbReference type="InterPro" id="IPR045154">
    <property type="entry name" value="PCF11-like"/>
</dbReference>
<dbReference type="Gene3D" id="1.25.40.90">
    <property type="match status" value="1"/>
</dbReference>
<feature type="compositionally biased region" description="Basic and acidic residues" evidence="1">
    <location>
        <begin position="1047"/>
        <end position="1082"/>
    </location>
</feature>
<dbReference type="GO" id="GO:0035091">
    <property type="term" value="F:phosphatidylinositol binding"/>
    <property type="evidence" value="ECO:0007669"/>
    <property type="project" value="InterPro"/>
</dbReference>
<evidence type="ECO:0000313" key="4">
    <source>
        <dbReference type="EMBL" id="PFX15565.1"/>
    </source>
</evidence>
<gene>
    <name evidence="4" type="primary">PCF11</name>
    <name evidence="4" type="ORF">AWC38_SpisGene20207</name>
</gene>
<dbReference type="GO" id="GO:0043130">
    <property type="term" value="F:ubiquitin binding"/>
    <property type="evidence" value="ECO:0007669"/>
    <property type="project" value="InterPro"/>
</dbReference>
<evidence type="ECO:0000313" key="5">
    <source>
        <dbReference type="Proteomes" id="UP000225706"/>
    </source>
</evidence>
<dbReference type="InterPro" id="IPR002014">
    <property type="entry name" value="VHS_dom"/>
</dbReference>
<dbReference type="InterPro" id="IPR047415">
    <property type="entry name" value="Pcf11_CID"/>
</dbReference>
<feature type="compositionally biased region" description="Polar residues" evidence="1">
    <location>
        <begin position="787"/>
        <end position="797"/>
    </location>
</feature>
<reference evidence="5" key="1">
    <citation type="journal article" date="2017" name="bioRxiv">
        <title>Comparative analysis of the genomes of Stylophora pistillata and Acropora digitifera provides evidence for extensive differences between species of corals.</title>
        <authorList>
            <person name="Voolstra C.R."/>
            <person name="Li Y."/>
            <person name="Liew Y.J."/>
            <person name="Baumgarten S."/>
            <person name="Zoccola D."/>
            <person name="Flot J.-F."/>
            <person name="Tambutte S."/>
            <person name="Allemand D."/>
            <person name="Aranda M."/>
        </authorList>
    </citation>
    <scope>NUCLEOTIDE SEQUENCE [LARGE SCALE GENOMIC DNA]</scope>
</reference>
<dbReference type="SMART" id="SM00582">
    <property type="entry name" value="RPR"/>
    <property type="match status" value="1"/>
</dbReference>
<feature type="region of interest" description="Disordered" evidence="1">
    <location>
        <begin position="529"/>
        <end position="565"/>
    </location>
</feature>
<feature type="compositionally biased region" description="Low complexity" evidence="1">
    <location>
        <begin position="741"/>
        <end position="751"/>
    </location>
</feature>
<dbReference type="GO" id="GO:0005849">
    <property type="term" value="C:mRNA cleavage factor complex"/>
    <property type="evidence" value="ECO:0007669"/>
    <property type="project" value="TreeGrafter"/>
</dbReference>
<feature type="compositionally biased region" description="Basic and acidic residues" evidence="1">
    <location>
        <begin position="279"/>
        <end position="324"/>
    </location>
</feature>
<feature type="region of interest" description="Disordered" evidence="1">
    <location>
        <begin position="729"/>
        <end position="813"/>
    </location>
</feature>
<dbReference type="PROSITE" id="PS51391">
    <property type="entry name" value="CID"/>
    <property type="match status" value="1"/>
</dbReference>
<dbReference type="Proteomes" id="UP000225706">
    <property type="component" value="Unassembled WGS sequence"/>
</dbReference>
<feature type="region of interest" description="Disordered" evidence="1">
    <location>
        <begin position="988"/>
        <end position="1135"/>
    </location>
</feature>
<feature type="compositionally biased region" description="Pro residues" evidence="1">
    <location>
        <begin position="136"/>
        <end position="145"/>
    </location>
</feature>
<dbReference type="GO" id="GO:0000993">
    <property type="term" value="F:RNA polymerase II complex binding"/>
    <property type="evidence" value="ECO:0007669"/>
    <property type="project" value="InterPro"/>
</dbReference>
<feature type="compositionally biased region" description="Basic and acidic residues" evidence="1">
    <location>
        <begin position="360"/>
        <end position="413"/>
    </location>
</feature>
<accession>A0A2B4RH20</accession>
<dbReference type="PANTHER" id="PTHR15921">
    <property type="entry name" value="PRE-MRNA CLEAVAGE COMPLEX II"/>
    <property type="match status" value="1"/>
</dbReference>
<dbReference type="InterPro" id="IPR008942">
    <property type="entry name" value="ENTH_VHS"/>
</dbReference>
<comment type="caution">
    <text evidence="4">The sequence shown here is derived from an EMBL/GenBank/DDBJ whole genome shotgun (WGS) entry which is preliminary data.</text>
</comment>
<keyword evidence="5" id="KW-1185">Reference proteome</keyword>
<feature type="compositionally biased region" description="Basic and acidic residues" evidence="1">
    <location>
        <begin position="420"/>
        <end position="442"/>
    </location>
</feature>
<feature type="compositionally biased region" description="Basic and acidic residues" evidence="1">
    <location>
        <begin position="998"/>
        <end position="1008"/>
    </location>
</feature>
<dbReference type="CDD" id="cd16982">
    <property type="entry name" value="CID_Pcf11"/>
    <property type="match status" value="1"/>
</dbReference>
<feature type="compositionally biased region" description="Basic and acidic residues" evidence="1">
    <location>
        <begin position="254"/>
        <end position="271"/>
    </location>
</feature>
<feature type="region of interest" description="Disordered" evidence="1">
    <location>
        <begin position="360"/>
        <end position="490"/>
    </location>
</feature>
<dbReference type="InterPro" id="IPR006569">
    <property type="entry name" value="CID_dom"/>
</dbReference>
<dbReference type="EMBL" id="LSMT01000634">
    <property type="protein sequence ID" value="PFX15565.1"/>
    <property type="molecule type" value="Genomic_DNA"/>
</dbReference>
<dbReference type="GO" id="GO:0031124">
    <property type="term" value="P:mRNA 3'-end processing"/>
    <property type="evidence" value="ECO:0007669"/>
    <property type="project" value="InterPro"/>
</dbReference>
<feature type="compositionally biased region" description="Polar residues" evidence="1">
    <location>
        <begin position="206"/>
        <end position="216"/>
    </location>
</feature>
<feature type="domain" description="VHS" evidence="2">
    <location>
        <begin position="13"/>
        <end position="116"/>
    </location>
</feature>
<feature type="compositionally biased region" description="Basic and acidic residues" evidence="1">
    <location>
        <begin position="529"/>
        <end position="545"/>
    </location>
</feature>
<evidence type="ECO:0000259" key="3">
    <source>
        <dbReference type="PROSITE" id="PS51391"/>
    </source>
</evidence>
<feature type="region of interest" description="Disordered" evidence="1">
    <location>
        <begin position="204"/>
        <end position="348"/>
    </location>
</feature>
<name>A0A2B4RH20_STYPI</name>
<evidence type="ECO:0000256" key="1">
    <source>
        <dbReference type="SAM" id="MobiDB-lite"/>
    </source>
</evidence>
<sequence>MDAGEEGICEEYASSLEDLTFNSKPLINVLTMLAEENSQYAANITKLIEKRICQVPQQLKLPSLYLLDSIVKNVGGGYLKLVAEIMENSFTCVFEKADEKTRRDLYKLRHTWQQYFPAKMLHDLDVAVNKHDPGWPISPAPPPSPSIHINPKFLPKTLSSRDPRIRRNEPEPDHIPEPECFGDSLETVPSSKIKSVQHMSVAANPLVSSSRVPSQTHLEREVTGSPKYGDLQKPSRPKSAHKRRNSGDWSSHSPNHENYKDEPEETHDVRGKARRGRRRSNERQRERGKGERGRGRGHEPGKRGREMEHEKTERRYNRVPDRGSRQTVITGRHDETNHPFRDGLRKRNEPFLPREEHVMNQEKWRRDPAEFPSVDERSRLGKHGSEGPPMRDRYVGKDFRGSKSPHYGRDEFVRMGSPGMHEERPRGNGCEREQYENVERFKPHQSSQGMLQDPDFQFREEVQGHPSVPFHDDPRDRPVGEPLSKKPRPLLSDVEITELRNRKGALPNTGRMTPPPVFHEGFLGEPMDIHSHPMDAEHPSPRDHSFGPPGPGIRREFRPHTPPMEQHPGEWTPGFEIPRELMLDHQNEIMRQAESRLRAGELTLEQHDDLVDKLRQLYELQRHPDSMLLPGENRPPPNSEHLPRRMMHSRLEEPPFRPCGPEGALDRPGTPPEIGPGRPIASRFDGPPEHLRIQTRGPSPMEPGHMMRVEVPRFEASEPEMRRFNDDFRRAPMEVDPTSLGRPIPMGGPPIRTERPFDNSPRLDGGLNPQFSHGRPVEEIARHPTSHENSLGSMVTPSTPPRQDKAQEVPHTPNTMMEKRSVDDLFRKLMDFGIIKVMPEPGSEPPQHVAAPALPQAEMQNQRPLPGLPVSLPGLSLPATAAKQTQPPKEEKHVIPPMKLVPEDLKKRHDSIIASLYDGTQCSSCGLRFPGEAAKIYREHLDWHFRKNRREKDGRRVAHRQWYFVVNDWLNYEEISDPDERAKSSFFDVTKGAADSPDPSKETDKELLADGSCPVLPGDTEAEASQIQTEEDENEQEKDDENPEISVEEKSPGKDGAKTEKIDENDQAKAELGHEEGRDREPQIPQSKGASESNPQKPETDNSDSHFKACEGKGVVSLSSNVNENKENETKGDET</sequence>
<dbReference type="PROSITE" id="PS50179">
    <property type="entry name" value="VHS"/>
    <property type="match status" value="1"/>
</dbReference>
<organism evidence="4 5">
    <name type="scientific">Stylophora pistillata</name>
    <name type="common">Smooth cauliflower coral</name>
    <dbReference type="NCBI Taxonomy" id="50429"/>
    <lineage>
        <taxon>Eukaryota</taxon>
        <taxon>Metazoa</taxon>
        <taxon>Cnidaria</taxon>
        <taxon>Anthozoa</taxon>
        <taxon>Hexacorallia</taxon>
        <taxon>Scleractinia</taxon>
        <taxon>Astrocoeniina</taxon>
        <taxon>Pocilloporidae</taxon>
        <taxon>Stylophora</taxon>
    </lineage>
</organism>
<feature type="compositionally biased region" description="Basic and acidic residues" evidence="1">
    <location>
        <begin position="159"/>
        <end position="177"/>
    </location>
</feature>
<feature type="domain" description="CID" evidence="3">
    <location>
        <begin position="4"/>
        <end position="132"/>
    </location>
</feature>
<feature type="compositionally biased region" description="Basic and acidic residues" evidence="1">
    <location>
        <begin position="1124"/>
        <end position="1135"/>
    </location>
</feature>
<dbReference type="GO" id="GO:0003729">
    <property type="term" value="F:mRNA binding"/>
    <property type="evidence" value="ECO:0007669"/>
    <property type="project" value="InterPro"/>
</dbReference>
<feature type="compositionally biased region" description="Basic residues" evidence="1">
    <location>
        <begin position="235"/>
        <end position="244"/>
    </location>
</feature>
<dbReference type="PANTHER" id="PTHR15921:SF3">
    <property type="entry name" value="PRE-MRNA CLEAVAGE COMPLEX 2 PROTEIN PCF11"/>
    <property type="match status" value="1"/>
</dbReference>
<feature type="compositionally biased region" description="Polar residues" evidence="1">
    <location>
        <begin position="1084"/>
        <end position="1097"/>
    </location>
</feature>
<feature type="compositionally biased region" description="Basic and acidic residues" evidence="1">
    <location>
        <begin position="775"/>
        <end position="786"/>
    </location>
</feature>
<dbReference type="STRING" id="50429.A0A2B4RH20"/>
<dbReference type="OrthoDB" id="5972169at2759"/>